<name>A0A7X1B028_9BACT</name>
<evidence type="ECO:0000313" key="7">
    <source>
        <dbReference type="EMBL" id="MBC2603089.1"/>
    </source>
</evidence>
<evidence type="ECO:0000259" key="6">
    <source>
        <dbReference type="PROSITE" id="PS51007"/>
    </source>
</evidence>
<organism evidence="7 8">
    <name type="scientific">Puniceicoccus vermicola</name>
    <dbReference type="NCBI Taxonomy" id="388746"/>
    <lineage>
        <taxon>Bacteria</taxon>
        <taxon>Pseudomonadati</taxon>
        <taxon>Verrucomicrobiota</taxon>
        <taxon>Opitutia</taxon>
        <taxon>Puniceicoccales</taxon>
        <taxon>Puniceicoccaceae</taxon>
        <taxon>Puniceicoccus</taxon>
    </lineage>
</organism>
<dbReference type="SUPFAM" id="SSF46626">
    <property type="entry name" value="Cytochrome c"/>
    <property type="match status" value="1"/>
</dbReference>
<evidence type="ECO:0000313" key="8">
    <source>
        <dbReference type="Proteomes" id="UP000525652"/>
    </source>
</evidence>
<evidence type="ECO:0000256" key="2">
    <source>
        <dbReference type="ARBA" id="ARBA00022723"/>
    </source>
</evidence>
<protein>
    <submittedName>
        <fullName evidence="7">Cbb3-type cytochrome c oxidase subunit II</fullName>
    </submittedName>
</protein>
<gene>
    <name evidence="7" type="ORF">H5P30_15000</name>
</gene>
<feature type="region of interest" description="Disordered" evidence="5">
    <location>
        <begin position="35"/>
        <end position="57"/>
    </location>
</feature>
<keyword evidence="3 4" id="KW-0408">Iron</keyword>
<evidence type="ECO:0000256" key="4">
    <source>
        <dbReference type="PROSITE-ProRule" id="PRU00433"/>
    </source>
</evidence>
<proteinExistence type="predicted"/>
<evidence type="ECO:0000256" key="1">
    <source>
        <dbReference type="ARBA" id="ARBA00022617"/>
    </source>
</evidence>
<dbReference type="Proteomes" id="UP000525652">
    <property type="component" value="Unassembled WGS sequence"/>
</dbReference>
<comment type="caution">
    <text evidence="7">The sequence shown here is derived from an EMBL/GenBank/DDBJ whole genome shotgun (WGS) entry which is preliminary data.</text>
</comment>
<dbReference type="InterPro" id="IPR009056">
    <property type="entry name" value="Cyt_c-like_dom"/>
</dbReference>
<accession>A0A7X1B028</accession>
<keyword evidence="8" id="KW-1185">Reference proteome</keyword>
<keyword evidence="1 4" id="KW-0349">Heme</keyword>
<dbReference type="Gene3D" id="1.10.760.10">
    <property type="entry name" value="Cytochrome c-like domain"/>
    <property type="match status" value="1"/>
</dbReference>
<feature type="domain" description="Cytochrome c" evidence="6">
    <location>
        <begin position="59"/>
        <end position="204"/>
    </location>
</feature>
<dbReference type="Pfam" id="PF02433">
    <property type="entry name" value="FixO"/>
    <property type="match status" value="1"/>
</dbReference>
<dbReference type="GO" id="GO:0046872">
    <property type="term" value="F:metal ion binding"/>
    <property type="evidence" value="ECO:0007669"/>
    <property type="project" value="UniProtKB-KW"/>
</dbReference>
<evidence type="ECO:0000256" key="3">
    <source>
        <dbReference type="ARBA" id="ARBA00023004"/>
    </source>
</evidence>
<dbReference type="GO" id="GO:0009055">
    <property type="term" value="F:electron transfer activity"/>
    <property type="evidence" value="ECO:0007669"/>
    <property type="project" value="InterPro"/>
</dbReference>
<dbReference type="EMBL" id="JACHVA010000118">
    <property type="protein sequence ID" value="MBC2603089.1"/>
    <property type="molecule type" value="Genomic_DNA"/>
</dbReference>
<evidence type="ECO:0000256" key="5">
    <source>
        <dbReference type="SAM" id="MobiDB-lite"/>
    </source>
</evidence>
<reference evidence="7 8" key="1">
    <citation type="submission" date="2020-07" db="EMBL/GenBank/DDBJ databases">
        <authorList>
            <person name="Feng X."/>
        </authorList>
    </citation>
    <scope>NUCLEOTIDE SEQUENCE [LARGE SCALE GENOMIC DNA]</scope>
    <source>
        <strain evidence="7 8">JCM14086</strain>
    </source>
</reference>
<dbReference type="AlphaFoldDB" id="A0A7X1B028"/>
<dbReference type="GO" id="GO:0020037">
    <property type="term" value="F:heme binding"/>
    <property type="evidence" value="ECO:0007669"/>
    <property type="project" value="InterPro"/>
</dbReference>
<sequence>MKNLPLLFLGIFFTVAFSWSGLILSSQIQYGGLTPTTATENEEGVPTPGETLYPRTPSGIAEQGKRVYIREGCMYCHSQQVRPQGFGADFERGWGPRQTVPRDYILQDRVLLGTMRTGPDLADVGGRGLTATWHHQHLYNPQITSPGSIMPPFAYLYEVRKIDGKPSPDAIPVSEDTGYAPGPGYEVVPTEDAKTLVAYLLSLKVNYELPEAKFTE</sequence>
<keyword evidence="2 4" id="KW-0479">Metal-binding</keyword>
<dbReference type="RefSeq" id="WP_185693731.1">
    <property type="nucleotide sequence ID" value="NZ_JACHVA010000118.1"/>
</dbReference>
<dbReference type="PROSITE" id="PS51007">
    <property type="entry name" value="CYTC"/>
    <property type="match status" value="1"/>
</dbReference>
<dbReference type="InterPro" id="IPR003468">
    <property type="entry name" value="Cyt_c_oxidase_monohaem-su/FixO"/>
</dbReference>
<dbReference type="InterPro" id="IPR036909">
    <property type="entry name" value="Cyt_c-like_dom_sf"/>
</dbReference>